<sequence length="283" mass="32226">MDTFKFHEMNLTWLRGGINFLDGGTMFGVVPKALWSRKYAVDENNLIELPTDPILIKYAGNNILIDSGIGKGKLDAKMKRNLGVTEETKVEESLAEVGLTTKDINIILMTHLHNDHAAGLTEKQGDKLVSVFPNAKIYVSKVEWDEMRTPNIRSKNTYWKENWEPIQNQIVTFEDSYEVLPGIEMIHTGGHSDGHSVIKLVQNNETLLHMGDIMPTHAHSNPLWVLAYDDYPMTSIYAKERLMKEALAGGYWFSFYHDAVYRIVKWDSTGKEILDGVKRLDNI</sequence>
<evidence type="ECO:0000256" key="4">
    <source>
        <dbReference type="ARBA" id="ARBA00022833"/>
    </source>
</evidence>
<keyword evidence="2" id="KW-0479">Metal-binding</keyword>
<proteinExistence type="inferred from homology"/>
<comment type="similarity">
    <text evidence="1">Belongs to the metallo-beta-lactamase superfamily.</text>
</comment>
<accession>A0ABW4SC65</accession>
<dbReference type="RefSeq" id="WP_381535733.1">
    <property type="nucleotide sequence ID" value="NZ_JBHUGI010000006.1"/>
</dbReference>
<organism evidence="6 7">
    <name type="scientific">Sporosarcina siberiensis</name>
    <dbReference type="NCBI Taxonomy" id="1365606"/>
    <lineage>
        <taxon>Bacteria</taxon>
        <taxon>Bacillati</taxon>
        <taxon>Bacillota</taxon>
        <taxon>Bacilli</taxon>
        <taxon>Bacillales</taxon>
        <taxon>Caryophanaceae</taxon>
        <taxon>Sporosarcina</taxon>
    </lineage>
</organism>
<dbReference type="InterPro" id="IPR001279">
    <property type="entry name" value="Metallo-B-lactamas"/>
</dbReference>
<evidence type="ECO:0000259" key="5">
    <source>
        <dbReference type="SMART" id="SM00849"/>
    </source>
</evidence>
<reference evidence="7" key="1">
    <citation type="journal article" date="2019" name="Int. J. Syst. Evol. Microbiol.">
        <title>The Global Catalogue of Microorganisms (GCM) 10K type strain sequencing project: providing services to taxonomists for standard genome sequencing and annotation.</title>
        <authorList>
            <consortium name="The Broad Institute Genomics Platform"/>
            <consortium name="The Broad Institute Genome Sequencing Center for Infectious Disease"/>
            <person name="Wu L."/>
            <person name="Ma J."/>
        </authorList>
    </citation>
    <scope>NUCLEOTIDE SEQUENCE [LARGE SCALE GENOMIC DNA]</scope>
    <source>
        <strain evidence="7">CGMCC 4.7177</strain>
    </source>
</reference>
<dbReference type="EMBL" id="JBHUGI010000006">
    <property type="protein sequence ID" value="MFD1927077.1"/>
    <property type="molecule type" value="Genomic_DNA"/>
</dbReference>
<name>A0ABW4SC65_9BACL</name>
<dbReference type="PANTHER" id="PTHR42978">
    <property type="entry name" value="QUORUM-QUENCHING LACTONASE YTNP-RELATED-RELATED"/>
    <property type="match status" value="1"/>
</dbReference>
<dbReference type="Pfam" id="PF00753">
    <property type="entry name" value="Lactamase_B"/>
    <property type="match status" value="1"/>
</dbReference>
<evidence type="ECO:0000313" key="7">
    <source>
        <dbReference type="Proteomes" id="UP001597218"/>
    </source>
</evidence>
<evidence type="ECO:0000313" key="6">
    <source>
        <dbReference type="EMBL" id="MFD1927077.1"/>
    </source>
</evidence>
<comment type="caution">
    <text evidence="6">The sequence shown here is derived from an EMBL/GenBank/DDBJ whole genome shotgun (WGS) entry which is preliminary data.</text>
</comment>
<dbReference type="SUPFAM" id="SSF56281">
    <property type="entry name" value="Metallo-hydrolase/oxidoreductase"/>
    <property type="match status" value="1"/>
</dbReference>
<gene>
    <name evidence="6" type="ORF">ACFSFY_03255</name>
</gene>
<dbReference type="PANTHER" id="PTHR42978:SF6">
    <property type="entry name" value="QUORUM-QUENCHING LACTONASE YTNP-RELATED"/>
    <property type="match status" value="1"/>
</dbReference>
<feature type="domain" description="Metallo-beta-lactamase" evidence="5">
    <location>
        <begin position="50"/>
        <end position="251"/>
    </location>
</feature>
<dbReference type="Gene3D" id="3.60.15.10">
    <property type="entry name" value="Ribonuclease Z/Hydroxyacylglutathione hydrolase-like"/>
    <property type="match status" value="1"/>
</dbReference>
<keyword evidence="3" id="KW-0378">Hydrolase</keyword>
<dbReference type="InterPro" id="IPR051013">
    <property type="entry name" value="MBL_superfamily_lactonases"/>
</dbReference>
<keyword evidence="4" id="KW-0862">Zinc</keyword>
<evidence type="ECO:0000256" key="3">
    <source>
        <dbReference type="ARBA" id="ARBA00022801"/>
    </source>
</evidence>
<dbReference type="CDD" id="cd07728">
    <property type="entry name" value="YtnP-like_MBL-fold"/>
    <property type="match status" value="1"/>
</dbReference>
<evidence type="ECO:0000256" key="2">
    <source>
        <dbReference type="ARBA" id="ARBA00022723"/>
    </source>
</evidence>
<keyword evidence="7" id="KW-1185">Reference proteome</keyword>
<evidence type="ECO:0000256" key="1">
    <source>
        <dbReference type="ARBA" id="ARBA00007749"/>
    </source>
</evidence>
<dbReference type="SMART" id="SM00849">
    <property type="entry name" value="Lactamase_B"/>
    <property type="match status" value="1"/>
</dbReference>
<dbReference type="Proteomes" id="UP001597218">
    <property type="component" value="Unassembled WGS sequence"/>
</dbReference>
<dbReference type="InterPro" id="IPR036866">
    <property type="entry name" value="RibonucZ/Hydroxyglut_hydro"/>
</dbReference>
<protein>
    <submittedName>
        <fullName evidence="6">MBL fold metallo-hydrolase</fullName>
    </submittedName>
</protein>